<keyword evidence="4" id="KW-1185">Reference proteome</keyword>
<comment type="caution">
    <text evidence="3">The sequence shown here is derived from an EMBL/GenBank/DDBJ whole genome shotgun (WGS) entry which is preliminary data.</text>
</comment>
<gene>
    <name evidence="3" type="ORF">ADM99_06760</name>
</gene>
<reference evidence="3 4" key="1">
    <citation type="submission" date="2015-07" db="EMBL/GenBank/DDBJ databases">
        <title>Genome sequence of Leptolinea tardivitalis DSM 16556.</title>
        <authorList>
            <person name="Hemp J."/>
            <person name="Ward L.M."/>
            <person name="Pace L.A."/>
            <person name="Fischer W.W."/>
        </authorList>
    </citation>
    <scope>NUCLEOTIDE SEQUENCE [LARGE SCALE GENOMIC DNA]</scope>
    <source>
        <strain evidence="3 4">YMTK-2</strain>
    </source>
</reference>
<dbReference type="GO" id="GO:0016787">
    <property type="term" value="F:hydrolase activity"/>
    <property type="evidence" value="ECO:0007669"/>
    <property type="project" value="UniProtKB-KW"/>
</dbReference>
<proteinExistence type="predicted"/>
<evidence type="ECO:0000313" key="4">
    <source>
        <dbReference type="Proteomes" id="UP000050430"/>
    </source>
</evidence>
<dbReference type="STRING" id="229920.ADM99_06760"/>
<dbReference type="EMBL" id="LGCK01000007">
    <property type="protein sequence ID" value="KPL72770.1"/>
    <property type="molecule type" value="Genomic_DNA"/>
</dbReference>
<dbReference type="InterPro" id="IPR005754">
    <property type="entry name" value="Sortase"/>
</dbReference>
<dbReference type="InterPro" id="IPR042001">
    <property type="entry name" value="Sortase_F"/>
</dbReference>
<organism evidence="3 4">
    <name type="scientific">Leptolinea tardivitalis</name>
    <dbReference type="NCBI Taxonomy" id="229920"/>
    <lineage>
        <taxon>Bacteria</taxon>
        <taxon>Bacillati</taxon>
        <taxon>Chloroflexota</taxon>
        <taxon>Anaerolineae</taxon>
        <taxon>Anaerolineales</taxon>
        <taxon>Anaerolineaceae</taxon>
        <taxon>Leptolinea</taxon>
    </lineage>
</organism>
<name>A0A0N8GLK7_9CHLR</name>
<feature type="chain" id="PRO_5006025792" description="Sortase" evidence="2">
    <location>
        <begin position="34"/>
        <end position="664"/>
    </location>
</feature>
<keyword evidence="2" id="KW-0732">Signal</keyword>
<dbReference type="Gene3D" id="2.40.260.10">
    <property type="entry name" value="Sortase"/>
    <property type="match status" value="1"/>
</dbReference>
<dbReference type="Proteomes" id="UP000050430">
    <property type="component" value="Unassembled WGS sequence"/>
</dbReference>
<dbReference type="InterPro" id="IPR023365">
    <property type="entry name" value="Sortase_dom-sf"/>
</dbReference>
<evidence type="ECO:0000313" key="3">
    <source>
        <dbReference type="EMBL" id="KPL72770.1"/>
    </source>
</evidence>
<protein>
    <recommendedName>
        <fullName evidence="5">Sortase</fullName>
    </recommendedName>
</protein>
<evidence type="ECO:0000256" key="2">
    <source>
        <dbReference type="SAM" id="SignalP"/>
    </source>
</evidence>
<dbReference type="CDD" id="cd05829">
    <property type="entry name" value="Sortase_F"/>
    <property type="match status" value="1"/>
</dbReference>
<dbReference type="AlphaFoldDB" id="A0A0N8GLK7"/>
<accession>A0A0N8GLK7</accession>
<dbReference type="SUPFAM" id="SSF63817">
    <property type="entry name" value="Sortase"/>
    <property type="match status" value="1"/>
</dbReference>
<evidence type="ECO:0000256" key="1">
    <source>
        <dbReference type="ARBA" id="ARBA00022801"/>
    </source>
</evidence>
<sequence>MQTPQKISSSIVRIISGGLLIASLAAFCLPAQRADAVNLGVKDSDTPPSNIQDLRAGTPGSNPEGLTFAGTTLFFCANDGNTGRELWKLPSPYTRSELVSDINPGYLSSNIENITAFGNLVFFSAEDIAGRELWISEPPYDRSSTHRVADLNQNGDSDPKDFVMIGNAVFFSADDGIHGREIFKTSPPYQSIELVADIWHGAHGSNPRELTRIGWMLFYIANDSSSVEIWRSDPQYSPDTAIKTTNIARNGDAEIYDLTVVENTIFFSGNDGESGNELYKLEPPYNGAVRVTDIAGDEPKTLMTYTINDTKPDWITSIGSYVFFSGNIGYSGNELYISKPPYDPTTTFIVDDIFKDFGSSNPRNLTPVGTTLFFTANEGIAGTELWKSVPPYDDDHTNIVADINPGKNASDPRQLTAIGTTLFFTADDGTYGRELYMSEPPYEEYTTVRVADIYSGWHTSNPHSFAALDRTLYFSADDGHLGSEIWKLDGSFYMPSTGFAPNRVTKINPQPKESQYQDIGSVKLAIPNLNVQTDIVGVLPNNKGWDLTWLWNQAGYLQGTAFPTYEGNSVITAHVSLPNGKPGPFANLSSLKYDDPIEVKAWGNIYTYRVRSVERVSPDDRSAFRHEEGSWLTLITCQGFDEASGKYLWRMVIRAALVEVNPGS</sequence>
<keyword evidence="1" id="KW-0378">Hydrolase</keyword>
<dbReference type="Pfam" id="PF04203">
    <property type="entry name" value="Sortase"/>
    <property type="match status" value="1"/>
</dbReference>
<dbReference type="NCBIfam" id="TIGR01076">
    <property type="entry name" value="sortase_fam"/>
    <property type="match status" value="1"/>
</dbReference>
<evidence type="ECO:0008006" key="5">
    <source>
        <dbReference type="Google" id="ProtNLM"/>
    </source>
</evidence>
<feature type="signal peptide" evidence="2">
    <location>
        <begin position="1"/>
        <end position="33"/>
    </location>
</feature>